<reference evidence="1 2" key="1">
    <citation type="submission" date="2019-11" db="EMBL/GenBank/DDBJ databases">
        <title>Whole Genome Sequencing and Comparative Genomic Analyses of Lysinibacillus pakistanensis LZH-9, a Halotolerant Strain with Excellent COD Removal Capability.</title>
        <authorList>
            <person name="Zhou H."/>
        </authorList>
    </citation>
    <scope>NUCLEOTIDE SEQUENCE [LARGE SCALE GENOMIC DNA]</scope>
    <source>
        <strain evidence="1 2">LZH-9</strain>
    </source>
</reference>
<dbReference type="EMBL" id="CP045835">
    <property type="protein sequence ID" value="QGG52527.1"/>
    <property type="molecule type" value="Genomic_DNA"/>
</dbReference>
<dbReference type="InterPro" id="IPR007263">
    <property type="entry name" value="DCC1-like"/>
</dbReference>
<accession>A0ABX6DCS5</accession>
<name>A0ABX6DCS5_9BACI</name>
<dbReference type="RefSeq" id="WP_369593386.1">
    <property type="nucleotide sequence ID" value="NZ_CP045835.1"/>
</dbReference>
<dbReference type="Proteomes" id="UP000373269">
    <property type="component" value="Chromosome"/>
</dbReference>
<dbReference type="PANTHER" id="PTHR33639:SF2">
    <property type="entry name" value="DUF393 DOMAIN-CONTAINING PROTEIN"/>
    <property type="match status" value="1"/>
</dbReference>
<dbReference type="PANTHER" id="PTHR33639">
    <property type="entry name" value="THIOL-DISULFIDE OXIDOREDUCTASE DCC"/>
    <property type="match status" value="1"/>
</dbReference>
<gene>
    <name evidence="1" type="ORF">GDS87_17010</name>
</gene>
<evidence type="ECO:0000313" key="1">
    <source>
        <dbReference type="EMBL" id="QGG52527.1"/>
    </source>
</evidence>
<dbReference type="Pfam" id="PF04134">
    <property type="entry name" value="DCC1-like"/>
    <property type="match status" value="1"/>
</dbReference>
<evidence type="ECO:0000313" key="2">
    <source>
        <dbReference type="Proteomes" id="UP000373269"/>
    </source>
</evidence>
<sequence length="131" mass="14917">MGGIILFDGVCNFCDSSVQFIIKHDQAAYFQFASIQSDIGQALLAKYNVSENVDSVILIEHGKAYAESTAALRISRKLDGFWPICYLFTLVPPFLRNSVYRVVAKNRYRLFGQKKMCLLPTPSQQKRFLKQ</sequence>
<keyword evidence="2" id="KW-1185">Reference proteome</keyword>
<proteinExistence type="predicted"/>
<organism evidence="1 2">
    <name type="scientific">Lysinibacillus pakistanensis</name>
    <dbReference type="NCBI Taxonomy" id="759811"/>
    <lineage>
        <taxon>Bacteria</taxon>
        <taxon>Bacillati</taxon>
        <taxon>Bacillota</taxon>
        <taxon>Bacilli</taxon>
        <taxon>Bacillales</taxon>
        <taxon>Bacillaceae</taxon>
        <taxon>Lysinibacillus</taxon>
    </lineage>
</organism>
<protein>
    <submittedName>
        <fullName evidence="1">DUF393 domain-containing protein</fullName>
    </submittedName>
</protein>
<dbReference type="InterPro" id="IPR052927">
    <property type="entry name" value="DCC_oxidoreductase"/>
</dbReference>